<proteinExistence type="predicted"/>
<dbReference type="PANTHER" id="PTHR43270:SF4">
    <property type="entry name" value="CARNOSINE DIPEPTIDASE 2, ISOFORM A"/>
    <property type="match status" value="1"/>
</dbReference>
<reference evidence="4" key="1">
    <citation type="submission" date="2022-01" db="EMBL/GenBank/DDBJ databases">
        <authorList>
            <person name="King R."/>
        </authorList>
    </citation>
    <scope>NUCLEOTIDE SEQUENCE</scope>
</reference>
<dbReference type="Pfam" id="PF01546">
    <property type="entry name" value="Peptidase_M20"/>
    <property type="match status" value="1"/>
</dbReference>
<dbReference type="Gene3D" id="3.30.70.360">
    <property type="match status" value="1"/>
</dbReference>
<organism evidence="4 5">
    <name type="scientific">Phaedon cochleariae</name>
    <name type="common">Mustard beetle</name>
    <dbReference type="NCBI Taxonomy" id="80249"/>
    <lineage>
        <taxon>Eukaryota</taxon>
        <taxon>Metazoa</taxon>
        <taxon>Ecdysozoa</taxon>
        <taxon>Arthropoda</taxon>
        <taxon>Hexapoda</taxon>
        <taxon>Insecta</taxon>
        <taxon>Pterygota</taxon>
        <taxon>Neoptera</taxon>
        <taxon>Endopterygota</taxon>
        <taxon>Coleoptera</taxon>
        <taxon>Polyphaga</taxon>
        <taxon>Cucujiformia</taxon>
        <taxon>Chrysomeloidea</taxon>
        <taxon>Chrysomelidae</taxon>
        <taxon>Chrysomelinae</taxon>
        <taxon>Chrysomelini</taxon>
        <taxon>Phaedon</taxon>
    </lineage>
</organism>
<dbReference type="SUPFAM" id="SSF53187">
    <property type="entry name" value="Zn-dependent exopeptidases"/>
    <property type="match status" value="1"/>
</dbReference>
<dbReference type="OrthoDB" id="7832001at2759"/>
<dbReference type="AlphaFoldDB" id="A0A9P0GUK7"/>
<dbReference type="GO" id="GO:0008233">
    <property type="term" value="F:peptidase activity"/>
    <property type="evidence" value="ECO:0007669"/>
    <property type="project" value="UniProtKB-KW"/>
</dbReference>
<gene>
    <name evidence="4" type="ORF">PHAECO_LOCUS6000</name>
</gene>
<keyword evidence="2" id="KW-0479">Metal-binding</keyword>
<keyword evidence="5" id="KW-1185">Reference proteome</keyword>
<keyword evidence="1" id="KW-0645">Protease</keyword>
<dbReference type="InterPro" id="IPR002933">
    <property type="entry name" value="Peptidase_M20"/>
</dbReference>
<dbReference type="Proteomes" id="UP001153737">
    <property type="component" value="Chromosome 2"/>
</dbReference>
<reference evidence="4" key="2">
    <citation type="submission" date="2022-10" db="EMBL/GenBank/DDBJ databases">
        <authorList>
            <consortium name="ENA_rothamsted_submissions"/>
            <consortium name="culmorum"/>
            <person name="King R."/>
        </authorList>
    </citation>
    <scope>NUCLEOTIDE SEQUENCE</scope>
</reference>
<evidence type="ECO:0000313" key="5">
    <source>
        <dbReference type="Proteomes" id="UP001153737"/>
    </source>
</evidence>
<dbReference type="EMBL" id="OU896708">
    <property type="protein sequence ID" value="CAH1155802.1"/>
    <property type="molecule type" value="Genomic_DNA"/>
</dbReference>
<accession>A0A9P0GUK7</accession>
<dbReference type="GO" id="GO:0046872">
    <property type="term" value="F:metal ion binding"/>
    <property type="evidence" value="ECO:0007669"/>
    <property type="project" value="UniProtKB-KW"/>
</dbReference>
<sequence>MVYPHSYRTEHSETKTTNSVYGDYYAAMKSKKIKIQPNLLTIIQYIDSYRSQFLDDLEEAVKIKSITTDLKYRDEVKNMIKFTEGWLTKLDMKYECFNIGFYQVDDQKVRLPPVILASLGNDPKKKTVCAYLHLDVPDPTGRDWVTDPWTLTQKNTNYFGNGAACGKGPLMAWFHVVQAFKGSNMPLPVNLKFVIESMHHENSQGFADFVATRSQDFFSSVDFVVQCDSEWLGEKYPCIIYGAVGILHFQVTIEKQENSKTEIKDDMINIFKKIVDDEGKITIKGFHDYVEQITPDEEKIYENIQEFDPEEIRDSLPEHKKSWDKVKLLMSFWRLPSIFVDDIEECICEKKDTSVVKRNFILKIVPKQVVDRAERLIKQQFQTSAKKLNIENKVTCKMVASTRPWFENYRSPSFAAARKAIIQIYKEDPNLIREDRGRETATIFDNVLEKNIIILPLCAKGADPGEANENISSRNYFEGTKLIAAYLFQLSYLKEES</sequence>
<evidence type="ECO:0000256" key="3">
    <source>
        <dbReference type="ARBA" id="ARBA00022801"/>
    </source>
</evidence>
<keyword evidence="3" id="KW-0378">Hydrolase</keyword>
<dbReference type="PANTHER" id="PTHR43270">
    <property type="entry name" value="BETA-ALA-HIS DIPEPTIDASE"/>
    <property type="match status" value="1"/>
</dbReference>
<evidence type="ECO:0000313" key="4">
    <source>
        <dbReference type="EMBL" id="CAH1155802.1"/>
    </source>
</evidence>
<protein>
    <submittedName>
        <fullName evidence="4">Uncharacterized protein</fullName>
    </submittedName>
</protein>
<dbReference type="GO" id="GO:0006508">
    <property type="term" value="P:proteolysis"/>
    <property type="evidence" value="ECO:0007669"/>
    <property type="project" value="UniProtKB-KW"/>
</dbReference>
<dbReference type="InterPro" id="IPR051458">
    <property type="entry name" value="Cyt/Met_Dipeptidase"/>
</dbReference>
<evidence type="ECO:0000256" key="1">
    <source>
        <dbReference type="ARBA" id="ARBA00022670"/>
    </source>
</evidence>
<dbReference type="Gene3D" id="3.40.630.10">
    <property type="entry name" value="Zn peptidases"/>
    <property type="match status" value="1"/>
</dbReference>
<name>A0A9P0GUK7_PHACE</name>
<evidence type="ECO:0000256" key="2">
    <source>
        <dbReference type="ARBA" id="ARBA00022723"/>
    </source>
</evidence>